<dbReference type="InterPro" id="IPR025054">
    <property type="entry name" value="DUF3991"/>
</dbReference>
<accession>A0AAW5KMN9</accession>
<dbReference type="Pfam" id="PF13155">
    <property type="entry name" value="Toprim_2"/>
    <property type="match status" value="1"/>
</dbReference>
<dbReference type="InterPro" id="IPR036977">
    <property type="entry name" value="DNA_primase_Znf_CHC2"/>
</dbReference>
<dbReference type="RefSeq" id="WP_051706981.1">
    <property type="nucleotide sequence ID" value="NZ_DBEXNJ010000042.1"/>
</dbReference>
<dbReference type="GO" id="GO:0008270">
    <property type="term" value="F:zinc ion binding"/>
    <property type="evidence" value="ECO:0007669"/>
    <property type="project" value="InterPro"/>
</dbReference>
<evidence type="ECO:0000313" key="5">
    <source>
        <dbReference type="Proteomes" id="UP000027600"/>
    </source>
</evidence>
<evidence type="ECO:0000313" key="3">
    <source>
        <dbReference type="EMBL" id="CCO06345.1"/>
    </source>
</evidence>
<evidence type="ECO:0000256" key="1">
    <source>
        <dbReference type="SAM" id="MobiDB-lite"/>
    </source>
</evidence>
<feature type="compositionally biased region" description="Basic and acidic residues" evidence="1">
    <location>
        <begin position="102"/>
        <end position="111"/>
    </location>
</feature>
<protein>
    <submittedName>
        <fullName evidence="4">DUF3991 and toprim domain-containing protein</fullName>
    </submittedName>
</protein>
<dbReference type="Gene3D" id="3.90.580.10">
    <property type="entry name" value="Zinc finger, CHC2-type domain"/>
    <property type="match status" value="1"/>
</dbReference>
<reference evidence="4" key="2">
    <citation type="submission" date="2022-06" db="EMBL/GenBank/DDBJ databases">
        <title>Isolation of gut microbiota from human fecal samples.</title>
        <authorList>
            <person name="Pamer E.G."/>
            <person name="Barat B."/>
            <person name="Waligurski E."/>
            <person name="Medina S."/>
            <person name="Paddock L."/>
            <person name="Mostad J."/>
        </authorList>
    </citation>
    <scope>NUCLEOTIDE SEQUENCE</scope>
    <source>
        <strain evidence="4">DFI.5.57</strain>
    </source>
</reference>
<dbReference type="EMBL" id="HF545617">
    <property type="protein sequence ID" value="CCO06345.1"/>
    <property type="molecule type" value="Genomic_DNA"/>
</dbReference>
<dbReference type="PANTHER" id="PTHR30313">
    <property type="entry name" value="DNA PRIMASE"/>
    <property type="match status" value="1"/>
</dbReference>
<dbReference type="KEGG" id="rus:RBI_II00591"/>
<proteinExistence type="predicted"/>
<evidence type="ECO:0000313" key="4">
    <source>
        <dbReference type="EMBL" id="MCQ5154331.1"/>
    </source>
</evidence>
<organism evidence="4 6">
    <name type="scientific">Ruminococcus bicirculans</name>
    <name type="common">ex Wegman et al. 2014</name>
    <dbReference type="NCBI Taxonomy" id="1160721"/>
    <lineage>
        <taxon>Bacteria</taxon>
        <taxon>Bacillati</taxon>
        <taxon>Bacillota</taxon>
        <taxon>Clostridia</taxon>
        <taxon>Eubacteriales</taxon>
        <taxon>Oscillospiraceae</taxon>
        <taxon>Ruminococcus</taxon>
    </lineage>
</organism>
<dbReference type="GO" id="GO:0005737">
    <property type="term" value="C:cytoplasm"/>
    <property type="evidence" value="ECO:0007669"/>
    <property type="project" value="TreeGrafter"/>
</dbReference>
<dbReference type="Proteomes" id="UP000027600">
    <property type="component" value="Chromosome II"/>
</dbReference>
<feature type="region of interest" description="Disordered" evidence="1">
    <location>
        <begin position="92"/>
        <end position="111"/>
    </location>
</feature>
<dbReference type="Gene3D" id="3.40.1360.10">
    <property type="match status" value="1"/>
</dbReference>
<dbReference type="SUPFAM" id="SSF57783">
    <property type="entry name" value="Zinc beta-ribbon"/>
    <property type="match status" value="1"/>
</dbReference>
<feature type="domain" description="DUF3991" evidence="2">
    <location>
        <begin position="127"/>
        <end position="202"/>
    </location>
</feature>
<dbReference type="Proteomes" id="UP001206236">
    <property type="component" value="Unassembled WGS sequence"/>
</dbReference>
<dbReference type="GO" id="GO:0003677">
    <property type="term" value="F:DNA binding"/>
    <property type="evidence" value="ECO:0007669"/>
    <property type="project" value="InterPro"/>
</dbReference>
<dbReference type="Pfam" id="PF13154">
    <property type="entry name" value="DUF3991"/>
    <property type="match status" value="1"/>
</dbReference>
<dbReference type="InterPro" id="IPR050219">
    <property type="entry name" value="DnaG_primase"/>
</dbReference>
<dbReference type="PANTHER" id="PTHR30313:SF2">
    <property type="entry name" value="DNA PRIMASE"/>
    <property type="match status" value="1"/>
</dbReference>
<reference evidence="3 5" key="1">
    <citation type="journal article" date="2014" name="Int. J. Syst. Evol. Microbiol.">
        <title>Complete genome of a new Firmicutes species belonging to the dominant human colonic microbiota ('Ruminococcus bicirculans') reveals two chromosomes and a selective capacity to utilize plant glucans.</title>
        <authorList>
            <consortium name="NISC Comparative Sequencing Program"/>
            <person name="Wegmann U."/>
            <person name="Louis P."/>
            <person name="Goesmann A."/>
            <person name="Henrissat B."/>
            <person name="Duncan S.H."/>
            <person name="Flint H.J."/>
        </authorList>
    </citation>
    <scope>NUCLEOTIDE SEQUENCE [LARGE SCALE GENOMIC DNA]</scope>
    <source>
        <strain evidence="3 5">80/3</strain>
    </source>
</reference>
<gene>
    <name evidence="4" type="ORF">NE632_13615</name>
    <name evidence="3" type="ORF">RBI_II00591</name>
</gene>
<dbReference type="EMBL" id="JANGCN010000054">
    <property type="protein sequence ID" value="MCQ5154331.1"/>
    <property type="molecule type" value="Genomic_DNA"/>
</dbReference>
<evidence type="ECO:0000313" key="6">
    <source>
        <dbReference type="Proteomes" id="UP001206236"/>
    </source>
</evidence>
<evidence type="ECO:0000259" key="2">
    <source>
        <dbReference type="Pfam" id="PF13154"/>
    </source>
</evidence>
<sequence length="471" mass="54201">MPYIPFTDEQKVLANSVDLEQFLRMRGEKLERVGREHKLIYCDSSGRHDSITIRGSKWFDHKNQTGGGAIKFMQEFYGMDFQTAVQELLGRSISPLSNSPPKADKQEQKTREFKLPEPNSDMHRVYAYLIKQRFISADIITHFAKQHTLYEDKTHHNAVFVGLNENGEPKQAHKRSTNSVGGTFRITCGGSDTRYSFAHFGENERLYVFEAPIDMLSFLTLYPKDWQKHSYIAMNGVYENAVLTALKNHSNLSEVILCVDNDEGGIEAVDRLKDILNENGYSNVKRLAPPYKDWNEVLKAKNGVYALPAVPNQHKEEYHRQSKNLQYLKCRPDKLTSQIYATFKNEQYKYLAEYALAGSAFFMPKSERINSECKAFERLQHKLKGSYKPYTDKGKKSQKQRNLQECVQTVLKDLRQTARTREQSVNTAKLLYQLADSAVRLSVEETLNAPMQENIESEDIVSEPEPCMEFS</sequence>
<dbReference type="GO" id="GO:0006269">
    <property type="term" value="P:DNA replication, synthesis of primer"/>
    <property type="evidence" value="ECO:0007669"/>
    <property type="project" value="TreeGrafter"/>
</dbReference>
<keyword evidence="5" id="KW-1185">Reference proteome</keyword>
<name>A0AAW5KMN9_9FIRM</name>
<dbReference type="AlphaFoldDB" id="A0AAW5KMN9"/>
<dbReference type="SUPFAM" id="SSF56731">
    <property type="entry name" value="DNA primase core"/>
    <property type="match status" value="1"/>
</dbReference>